<protein>
    <submittedName>
        <fullName evidence="1">Uncharacterized protein</fullName>
    </submittedName>
</protein>
<evidence type="ECO:0000313" key="2">
    <source>
        <dbReference type="Proteomes" id="UP000594923"/>
    </source>
</evidence>
<evidence type="ECO:0000313" key="1">
    <source>
        <dbReference type="EMBL" id="QOQ77737.1"/>
    </source>
</evidence>
<accession>A0A7M1KN73</accession>
<proteinExistence type="predicted"/>
<name>A0A7M1KN73_9PSED</name>
<dbReference type="EMBL" id="CP063073">
    <property type="protein sequence ID" value="QOQ77737.1"/>
    <property type="molecule type" value="Genomic_DNA"/>
</dbReference>
<dbReference type="RefSeq" id="WP_197628944.1">
    <property type="nucleotide sequence ID" value="NZ_CP063073.1"/>
</dbReference>
<reference evidence="1 2" key="1">
    <citation type="submission" date="2020-10" db="EMBL/GenBank/DDBJ databases">
        <title>High quality whole genome sequence of Pseudomonas poae PMA22.</title>
        <authorList>
            <person name="Hernandez J.G."/>
            <person name="Rodriguez P."/>
            <person name="Cuevas C."/>
            <person name="de la Calle F."/>
            <person name="Galan B."/>
            <person name="Garcia J.L."/>
        </authorList>
    </citation>
    <scope>NUCLEOTIDE SEQUENCE [LARGE SCALE GENOMIC DNA]</scope>
    <source>
        <strain evidence="1 2">PMA22</strain>
    </source>
</reference>
<sequence length="105" mass="11485">MVTPNKRRADELKNIMDILNSNPCNNRSEARLAIKATMAGTYMAGQNVSGHFVPFPSLNNGVLKASEIDVNAINEFINAVGSSADSLLTELADEWFLKYDEPPSL</sequence>
<organism evidence="1 2">
    <name type="scientific">Pseudomonas poae</name>
    <dbReference type="NCBI Taxonomy" id="200451"/>
    <lineage>
        <taxon>Bacteria</taxon>
        <taxon>Pseudomonadati</taxon>
        <taxon>Pseudomonadota</taxon>
        <taxon>Gammaproteobacteria</taxon>
        <taxon>Pseudomonadales</taxon>
        <taxon>Pseudomonadaceae</taxon>
        <taxon>Pseudomonas</taxon>
    </lineage>
</organism>
<dbReference type="Proteomes" id="UP000594923">
    <property type="component" value="Chromosome"/>
</dbReference>
<gene>
    <name evidence="1" type="ORF">IMF22_12225</name>
</gene>
<dbReference type="AlphaFoldDB" id="A0A7M1KN73"/>